<comment type="caution">
    <text evidence="2">The sequence shown here is derived from an EMBL/GenBank/DDBJ whole genome shotgun (WGS) entry which is preliminary data.</text>
</comment>
<protein>
    <submittedName>
        <fullName evidence="2">Uncharacterized protein</fullName>
    </submittedName>
</protein>
<keyword evidence="1" id="KW-0472">Membrane</keyword>
<dbReference type="RefSeq" id="WP_232592415.1">
    <property type="nucleotide sequence ID" value="NZ_BSPD01000042.1"/>
</dbReference>
<evidence type="ECO:0000256" key="1">
    <source>
        <dbReference type="SAM" id="Phobius"/>
    </source>
</evidence>
<sequence length="259" mass="30077">MNTVIIVSIIVTVLIALVCYAFIMQTVTKKREQKQRLIAALEQRVRNFHHIISGFPDGFLSKDLNLLVFKHLVEASEQLAQLVPKDTTHVQNFEVFSKQMEELQRKPPSNKAARINSEKQAKEIKQYLSELNKFVHRLHKRGKLNDSQFENYSGQIKKIVLRMAVDSYVQNAKASQDNEKPRMALHYYSLAKKLLIKENATNNFKKQIEKIDLAIKKLEQVVGQTDKLETPTSTDENTEKAWKDFDKDEDSWKKKAIYD</sequence>
<feature type="transmembrane region" description="Helical" evidence="1">
    <location>
        <begin position="6"/>
        <end position="27"/>
    </location>
</feature>
<dbReference type="AlphaFoldDB" id="A0AA37T9C7"/>
<name>A0AA37T9C7_9GAMM</name>
<keyword evidence="1" id="KW-0812">Transmembrane</keyword>
<keyword evidence="1" id="KW-1133">Transmembrane helix</keyword>
<evidence type="ECO:0000313" key="3">
    <source>
        <dbReference type="Proteomes" id="UP001156870"/>
    </source>
</evidence>
<reference evidence="2 3" key="1">
    <citation type="journal article" date="2014" name="Int. J. Syst. Evol. Microbiol.">
        <title>Complete genome sequence of Corynebacterium casei LMG S-19264T (=DSM 44701T), isolated from a smear-ripened cheese.</title>
        <authorList>
            <consortium name="US DOE Joint Genome Institute (JGI-PGF)"/>
            <person name="Walter F."/>
            <person name="Albersmeier A."/>
            <person name="Kalinowski J."/>
            <person name="Ruckert C."/>
        </authorList>
    </citation>
    <scope>NUCLEOTIDE SEQUENCE [LARGE SCALE GENOMIC DNA]</scope>
    <source>
        <strain evidence="2 3">NBRC 110095</strain>
    </source>
</reference>
<proteinExistence type="predicted"/>
<dbReference type="EMBL" id="BSPD01000042">
    <property type="protein sequence ID" value="GLS26321.1"/>
    <property type="molecule type" value="Genomic_DNA"/>
</dbReference>
<organism evidence="2 3">
    <name type="scientific">Marinibactrum halimedae</name>
    <dbReference type="NCBI Taxonomy" id="1444977"/>
    <lineage>
        <taxon>Bacteria</taxon>
        <taxon>Pseudomonadati</taxon>
        <taxon>Pseudomonadota</taxon>
        <taxon>Gammaproteobacteria</taxon>
        <taxon>Cellvibrionales</taxon>
        <taxon>Cellvibrionaceae</taxon>
        <taxon>Marinibactrum</taxon>
    </lineage>
</organism>
<accession>A0AA37T9C7</accession>
<dbReference type="Proteomes" id="UP001156870">
    <property type="component" value="Unassembled WGS sequence"/>
</dbReference>
<evidence type="ECO:0000313" key="2">
    <source>
        <dbReference type="EMBL" id="GLS26321.1"/>
    </source>
</evidence>
<keyword evidence="3" id="KW-1185">Reference proteome</keyword>
<gene>
    <name evidence="2" type="ORF">GCM10007877_20360</name>
</gene>